<protein>
    <submittedName>
        <fullName evidence="1">Uncharacterized protein</fullName>
    </submittedName>
</protein>
<evidence type="ECO:0000313" key="1">
    <source>
        <dbReference type="EMBL" id="KAL0466243.1"/>
    </source>
</evidence>
<reference evidence="1 2" key="1">
    <citation type="submission" date="2023-09" db="EMBL/GenBank/DDBJ databases">
        <title>Multi-omics analysis of a traditional fermented food reveals byproduct-associated fungal strains for waste-to-food upcycling.</title>
        <authorList>
            <consortium name="Lawrence Berkeley National Laboratory"/>
            <person name="Rekdal V.M."/>
            <person name="Villalobos-Escobedo J.M."/>
            <person name="Rodriguez-Valeron N."/>
            <person name="Garcia M.O."/>
            <person name="Vasquez D.P."/>
            <person name="Damayanti I."/>
            <person name="Sorensen P.M."/>
            <person name="Baidoo E.E."/>
            <person name="De Carvalho A.C."/>
            <person name="Riley R."/>
            <person name="Lipzen A."/>
            <person name="He G."/>
            <person name="Yan M."/>
            <person name="Haridas S."/>
            <person name="Daum C."/>
            <person name="Yoshinaga Y."/>
            <person name="Ng V."/>
            <person name="Grigoriev I.V."/>
            <person name="Munk R."/>
            <person name="Nuraida L."/>
            <person name="Wijaya C.H."/>
            <person name="Morales P.-C."/>
            <person name="Keasling J.D."/>
        </authorList>
    </citation>
    <scope>NUCLEOTIDE SEQUENCE [LARGE SCALE GENOMIC DNA]</scope>
    <source>
        <strain evidence="1 2">FGSC 2613</strain>
    </source>
</reference>
<dbReference type="EMBL" id="JAVLET010000013">
    <property type="protein sequence ID" value="KAL0466243.1"/>
    <property type="molecule type" value="Genomic_DNA"/>
</dbReference>
<comment type="caution">
    <text evidence="1">The sequence shown here is derived from an EMBL/GenBank/DDBJ whole genome shotgun (WGS) entry which is preliminary data.</text>
</comment>
<keyword evidence="2" id="KW-1185">Reference proteome</keyword>
<accession>A0ABR3D1S6</accession>
<sequence>MRKHCSDFIAAPAVPRQCANYCHLNLHVAASPLHLLSPLDPAVMRALYIVYALPITSSYVRMTQLSGNCSASVSPCSSVKLGKQSLALLSSPQRQCRLSVSLNITRASLIEPRKWTFAPIVSRYTPPTRKASSGFSTTNTPNTRISAITGLDGGIVIGFFNVLLVKYKAKTLCRFPTPFTMPRRVPRMLNLRHYSVVGRYRILFLPAGVVLFV</sequence>
<dbReference type="Proteomes" id="UP001451303">
    <property type="component" value="Unassembled WGS sequence"/>
</dbReference>
<name>A0ABR3D1S6_NEUIN</name>
<proteinExistence type="predicted"/>
<gene>
    <name evidence="1" type="ORF">QR685DRAFT_575412</name>
</gene>
<organism evidence="1 2">
    <name type="scientific">Neurospora intermedia</name>
    <dbReference type="NCBI Taxonomy" id="5142"/>
    <lineage>
        <taxon>Eukaryota</taxon>
        <taxon>Fungi</taxon>
        <taxon>Dikarya</taxon>
        <taxon>Ascomycota</taxon>
        <taxon>Pezizomycotina</taxon>
        <taxon>Sordariomycetes</taxon>
        <taxon>Sordariomycetidae</taxon>
        <taxon>Sordariales</taxon>
        <taxon>Sordariaceae</taxon>
        <taxon>Neurospora</taxon>
    </lineage>
</organism>
<evidence type="ECO:0000313" key="2">
    <source>
        <dbReference type="Proteomes" id="UP001451303"/>
    </source>
</evidence>